<dbReference type="EMBL" id="PCSX01000035">
    <property type="protein sequence ID" value="PIP58074.1"/>
    <property type="molecule type" value="Genomic_DNA"/>
</dbReference>
<evidence type="ECO:0000313" key="3">
    <source>
        <dbReference type="Proteomes" id="UP000229334"/>
    </source>
</evidence>
<dbReference type="Pfam" id="PF26593">
    <property type="entry name" value="TraC-like"/>
    <property type="match status" value="1"/>
</dbReference>
<reference evidence="2 3" key="1">
    <citation type="submission" date="2017-09" db="EMBL/GenBank/DDBJ databases">
        <title>Depth-based differentiation of microbial function through sediment-hosted aquifers and enrichment of novel symbionts in the deep terrestrial subsurface.</title>
        <authorList>
            <person name="Probst A.J."/>
            <person name="Ladd B."/>
            <person name="Jarett J.K."/>
            <person name="Geller-Mcgrath D.E."/>
            <person name="Sieber C.M."/>
            <person name="Emerson J.B."/>
            <person name="Anantharaman K."/>
            <person name="Thomas B.C."/>
            <person name="Malmstrom R."/>
            <person name="Stieglmeier M."/>
            <person name="Klingl A."/>
            <person name="Woyke T."/>
            <person name="Ryan C.M."/>
            <person name="Banfield J.F."/>
        </authorList>
    </citation>
    <scope>NUCLEOTIDE SEQUENCE [LARGE SCALE GENOMIC DNA]</scope>
    <source>
        <strain evidence="2">CG22_combo_CG10-13_8_21_14_all_37_9</strain>
    </source>
</reference>
<dbReference type="AlphaFoldDB" id="A0A2H0BKF3"/>
<organism evidence="2 3">
    <name type="scientific">Candidatus Vogelbacteria bacterium CG22_combo_CG10-13_8_21_14_all_37_9</name>
    <dbReference type="NCBI Taxonomy" id="1975046"/>
    <lineage>
        <taxon>Bacteria</taxon>
        <taxon>Candidatus Vogeliibacteriota</taxon>
    </lineage>
</organism>
<evidence type="ECO:0000259" key="1">
    <source>
        <dbReference type="Pfam" id="PF26593"/>
    </source>
</evidence>
<dbReference type="InterPro" id="IPR058596">
    <property type="entry name" value="TraC-like_dom"/>
</dbReference>
<accession>A0A2H0BKF3</accession>
<gene>
    <name evidence="2" type="ORF">COX02_02345</name>
</gene>
<proteinExistence type="predicted"/>
<sequence length="219" mass="25326">MKSTKTKATQDFVPMREIRDGVLILKDGSMRMILLVSSMNFSLKSNDEKQAILFQYQNFLNSLDFHIQIFIQSRRLDIKPYLLTLEAKIKDQTNELLKIQTREYIDFIKSFTESYNVMSKGFFIVVPYYPALINSSGNFFSRLMGRSQLKAQINTDFIEAKTQLEQRVSVVEQGMRRIGLQTVPLGTEELIELFFRLFNPGESDVPSLDNNQTANQNVI</sequence>
<dbReference type="Proteomes" id="UP000229334">
    <property type="component" value="Unassembled WGS sequence"/>
</dbReference>
<evidence type="ECO:0000313" key="2">
    <source>
        <dbReference type="EMBL" id="PIP58074.1"/>
    </source>
</evidence>
<protein>
    <recommendedName>
        <fullName evidence="1">TraC-like domain-containing protein</fullName>
    </recommendedName>
</protein>
<comment type="caution">
    <text evidence="2">The sequence shown here is derived from an EMBL/GenBank/DDBJ whole genome shotgun (WGS) entry which is preliminary data.</text>
</comment>
<name>A0A2H0BKF3_9BACT</name>
<feature type="domain" description="TraC-like" evidence="1">
    <location>
        <begin position="25"/>
        <end position="193"/>
    </location>
</feature>